<keyword evidence="1" id="KW-0732">Signal</keyword>
<dbReference type="OrthoDB" id="6421681at2759"/>
<name>A0A8X6NH11_NEPPI</name>
<organism evidence="2 3">
    <name type="scientific">Nephila pilipes</name>
    <name type="common">Giant wood spider</name>
    <name type="synonym">Nephila maculata</name>
    <dbReference type="NCBI Taxonomy" id="299642"/>
    <lineage>
        <taxon>Eukaryota</taxon>
        <taxon>Metazoa</taxon>
        <taxon>Ecdysozoa</taxon>
        <taxon>Arthropoda</taxon>
        <taxon>Chelicerata</taxon>
        <taxon>Arachnida</taxon>
        <taxon>Araneae</taxon>
        <taxon>Araneomorphae</taxon>
        <taxon>Entelegynae</taxon>
        <taxon>Araneoidea</taxon>
        <taxon>Nephilidae</taxon>
        <taxon>Nephila</taxon>
    </lineage>
</organism>
<evidence type="ECO:0000313" key="3">
    <source>
        <dbReference type="Proteomes" id="UP000887013"/>
    </source>
</evidence>
<feature type="chain" id="PRO_5036496131" evidence="1">
    <location>
        <begin position="27"/>
        <end position="227"/>
    </location>
</feature>
<dbReference type="AlphaFoldDB" id="A0A8X6NH11"/>
<sequence>MTSILQVVFTVALVVLCTTSFKPVICQDYDESLYRPSIVIATDVLPDDQVDIVDSCVDGFHQEVENSEALKNLFDLSQVPALLVEGHVKEYFESLFQSLGAKRPDKIADLTTRPMRNNFPFYSGAVLLRDYSNFLCIYAYSEGVLTQENAHDFGLQFANFFEESTGSPNGIGEGLDKSIKSISPLTVEKGIELGNDYNMEWLLTAVETQNSTNLFYKCSFEADGDPN</sequence>
<protein>
    <submittedName>
        <fullName evidence="2">Uncharacterized protein</fullName>
    </submittedName>
</protein>
<dbReference type="EMBL" id="BMAW01104456">
    <property type="protein sequence ID" value="GFT14568.1"/>
    <property type="molecule type" value="Genomic_DNA"/>
</dbReference>
<evidence type="ECO:0000256" key="1">
    <source>
        <dbReference type="SAM" id="SignalP"/>
    </source>
</evidence>
<evidence type="ECO:0000313" key="2">
    <source>
        <dbReference type="EMBL" id="GFT14568.1"/>
    </source>
</evidence>
<feature type="signal peptide" evidence="1">
    <location>
        <begin position="1"/>
        <end position="26"/>
    </location>
</feature>
<gene>
    <name evidence="2" type="primary">NCL1_32900</name>
    <name evidence="2" type="ORF">NPIL_538511</name>
</gene>
<comment type="caution">
    <text evidence="2">The sequence shown here is derived from an EMBL/GenBank/DDBJ whole genome shotgun (WGS) entry which is preliminary data.</text>
</comment>
<reference evidence="2" key="1">
    <citation type="submission" date="2020-08" db="EMBL/GenBank/DDBJ databases">
        <title>Multicomponent nature underlies the extraordinary mechanical properties of spider dragline silk.</title>
        <authorList>
            <person name="Kono N."/>
            <person name="Nakamura H."/>
            <person name="Mori M."/>
            <person name="Yoshida Y."/>
            <person name="Ohtoshi R."/>
            <person name="Malay A.D."/>
            <person name="Moran D.A.P."/>
            <person name="Tomita M."/>
            <person name="Numata K."/>
            <person name="Arakawa K."/>
        </authorList>
    </citation>
    <scope>NUCLEOTIDE SEQUENCE</scope>
</reference>
<proteinExistence type="predicted"/>
<accession>A0A8X6NH11</accession>
<dbReference type="Proteomes" id="UP000887013">
    <property type="component" value="Unassembled WGS sequence"/>
</dbReference>
<keyword evidence="3" id="KW-1185">Reference proteome</keyword>